<keyword evidence="2" id="KW-1133">Transmembrane helix</keyword>
<keyword evidence="5" id="KW-1185">Reference proteome</keyword>
<comment type="caution">
    <text evidence="4">The sequence shown here is derived from an EMBL/GenBank/DDBJ whole genome shotgun (WGS) entry which is preliminary data.</text>
</comment>
<gene>
    <name evidence="4" type="ORF">EDD18DRAFT_1462993</name>
</gene>
<feature type="transmembrane region" description="Helical" evidence="2">
    <location>
        <begin position="214"/>
        <end position="235"/>
    </location>
</feature>
<evidence type="ECO:0000256" key="2">
    <source>
        <dbReference type="SAM" id="Phobius"/>
    </source>
</evidence>
<proteinExistence type="predicted"/>
<dbReference type="AlphaFoldDB" id="A0AA39Q5E2"/>
<keyword evidence="2" id="KW-0472">Membrane</keyword>
<sequence>MPRIHTTYDSDNEDSQSSSGARNDARARIPDDSEDDKQLEQLVENLTAYFSRRRRKSTRGMMGIQRRVHIVKGNDPFNYEEKFPEDKEHEELGPTARVWRTYLEECAAYDIERVEGWRDALDVLLVFVSATSKMILPSLIDVGDQAGLFSAVVTTFVAQTSQSLQVDNGAITASLLFELINVQRAANNGSLVNDVPRSGLTPFSVFHPTASDSWVNGLWFVSLSLSLSTALFAVLTKQWIHQYMSVPSGTPRDRCRVRHFRYMGLERWHVDLIISMLPVLMSLSLGIFLGGLVIFLIPLRVPIASAVGSVAFISFAAYIVTNFLPIIYPSCPYRTPLVQYMFPTYAYGIRLCHWIISRFFRRGPPGKAEAKKSTGHTERTSGVVLEQPVRSLRAAEHAAVGLSVDDTDLNALSWLFEISSNPSVHNIVVQSLSALPLRSVTSLKLQMESPTRQSMDSLMSRLEQSALEPIICELLHTVRSNDSSPLIARELNRYIRIHLRFATRPGLRLITSFSENELPPGTLAALQSVGHFPSVLLNTVFTALQNSGDEPQLCLQPIVWASILRRVHPLYSNINVSLLLNEIPTSFWHPMFPTPPVVFTSGALRLIPELPITPEMESLLEGLKISSHFSEVDEPVPLYTAIRTCLYQYIFETIIQSHEDIQNVRGNIDYLYPTNELPQDPKLCFLLKMATTPSLWDMPKVTYNGPFDFELRYSYTFIGRILLNMGVYLGVHKFSLIDKNIPSFSLDVNRLAVLKLLYKMISLAEFGNASGPLHVKDCCITLIIFLRVLNSTLHPPFLPKDWCTEELAANSVQLAFEDDEWQSCQQNLSFIFSRVLFSSTKLFNILLPNVSLIRWQICLDLSQ</sequence>
<evidence type="ECO:0000313" key="5">
    <source>
        <dbReference type="Proteomes" id="UP001175228"/>
    </source>
</evidence>
<name>A0AA39Q5E2_9AGAR</name>
<feature type="domain" description="DUF6535" evidence="3">
    <location>
        <begin position="99"/>
        <end position="297"/>
    </location>
</feature>
<dbReference type="Proteomes" id="UP001175228">
    <property type="component" value="Unassembled WGS sequence"/>
</dbReference>
<feature type="region of interest" description="Disordered" evidence="1">
    <location>
        <begin position="1"/>
        <end position="37"/>
    </location>
</feature>
<dbReference type="EMBL" id="JAUEPU010000015">
    <property type="protein sequence ID" value="KAK0496567.1"/>
    <property type="molecule type" value="Genomic_DNA"/>
</dbReference>
<evidence type="ECO:0000256" key="1">
    <source>
        <dbReference type="SAM" id="MobiDB-lite"/>
    </source>
</evidence>
<evidence type="ECO:0000313" key="4">
    <source>
        <dbReference type="EMBL" id="KAK0496567.1"/>
    </source>
</evidence>
<feature type="transmembrane region" description="Helical" evidence="2">
    <location>
        <begin position="303"/>
        <end position="325"/>
    </location>
</feature>
<dbReference type="InterPro" id="IPR045338">
    <property type="entry name" value="DUF6535"/>
</dbReference>
<feature type="compositionally biased region" description="Basic and acidic residues" evidence="1">
    <location>
        <begin position="23"/>
        <end position="37"/>
    </location>
</feature>
<protein>
    <recommendedName>
        <fullName evidence="3">DUF6535 domain-containing protein</fullName>
    </recommendedName>
</protein>
<reference evidence="4" key="1">
    <citation type="submission" date="2023-06" db="EMBL/GenBank/DDBJ databases">
        <authorList>
            <consortium name="Lawrence Berkeley National Laboratory"/>
            <person name="Ahrendt S."/>
            <person name="Sahu N."/>
            <person name="Indic B."/>
            <person name="Wong-Bajracharya J."/>
            <person name="Merenyi Z."/>
            <person name="Ke H.-M."/>
            <person name="Monk M."/>
            <person name="Kocsube S."/>
            <person name="Drula E."/>
            <person name="Lipzen A."/>
            <person name="Balint B."/>
            <person name="Henrissat B."/>
            <person name="Andreopoulos B."/>
            <person name="Martin F.M."/>
            <person name="Harder C.B."/>
            <person name="Rigling D."/>
            <person name="Ford K.L."/>
            <person name="Foster G.D."/>
            <person name="Pangilinan J."/>
            <person name="Papanicolaou A."/>
            <person name="Barry K."/>
            <person name="LaButti K."/>
            <person name="Viragh M."/>
            <person name="Koriabine M."/>
            <person name="Yan M."/>
            <person name="Riley R."/>
            <person name="Champramary S."/>
            <person name="Plett K.L."/>
            <person name="Tsai I.J."/>
            <person name="Slot J."/>
            <person name="Sipos G."/>
            <person name="Plett J."/>
            <person name="Nagy L.G."/>
            <person name="Grigoriev I.V."/>
        </authorList>
    </citation>
    <scope>NUCLEOTIDE SEQUENCE</scope>
    <source>
        <strain evidence="4">HWK02</strain>
    </source>
</reference>
<evidence type="ECO:0000259" key="3">
    <source>
        <dbReference type="Pfam" id="PF20153"/>
    </source>
</evidence>
<organism evidence="4 5">
    <name type="scientific">Armillaria luteobubalina</name>
    <dbReference type="NCBI Taxonomy" id="153913"/>
    <lineage>
        <taxon>Eukaryota</taxon>
        <taxon>Fungi</taxon>
        <taxon>Dikarya</taxon>
        <taxon>Basidiomycota</taxon>
        <taxon>Agaricomycotina</taxon>
        <taxon>Agaricomycetes</taxon>
        <taxon>Agaricomycetidae</taxon>
        <taxon>Agaricales</taxon>
        <taxon>Marasmiineae</taxon>
        <taxon>Physalacriaceae</taxon>
        <taxon>Armillaria</taxon>
    </lineage>
</organism>
<accession>A0AA39Q5E2</accession>
<feature type="transmembrane region" description="Helical" evidence="2">
    <location>
        <begin position="268"/>
        <end position="297"/>
    </location>
</feature>
<keyword evidence="2" id="KW-0812">Transmembrane</keyword>
<dbReference type="Pfam" id="PF20153">
    <property type="entry name" value="DUF6535"/>
    <property type="match status" value="1"/>
</dbReference>